<dbReference type="InterPro" id="IPR058055">
    <property type="entry name" value="PA-PLA1"/>
</dbReference>
<dbReference type="PROSITE" id="PS51043">
    <property type="entry name" value="DDHD"/>
    <property type="match status" value="1"/>
</dbReference>
<dbReference type="PANTHER" id="PTHR23509:SF10">
    <property type="entry name" value="LD21067P"/>
    <property type="match status" value="1"/>
</dbReference>
<dbReference type="EMBL" id="CABIJS010000521">
    <property type="protein sequence ID" value="VUZ52713.1"/>
    <property type="molecule type" value="Genomic_DNA"/>
</dbReference>
<feature type="compositionally biased region" description="Low complexity" evidence="2">
    <location>
        <begin position="950"/>
        <end position="961"/>
    </location>
</feature>
<feature type="compositionally biased region" description="Low complexity" evidence="2">
    <location>
        <begin position="146"/>
        <end position="163"/>
    </location>
</feature>
<dbReference type="SUPFAM" id="SSF53474">
    <property type="entry name" value="alpha/beta-Hydrolases"/>
    <property type="match status" value="1"/>
</dbReference>
<feature type="region of interest" description="Disordered" evidence="2">
    <location>
        <begin position="1"/>
        <end position="183"/>
    </location>
</feature>
<evidence type="ECO:0000313" key="4">
    <source>
        <dbReference type="EMBL" id="VUZ52713.1"/>
    </source>
</evidence>
<dbReference type="Proteomes" id="UP000321570">
    <property type="component" value="Unassembled WGS sequence"/>
</dbReference>
<dbReference type="SMART" id="SM01127">
    <property type="entry name" value="DDHD"/>
    <property type="match status" value="1"/>
</dbReference>
<evidence type="ECO:0000256" key="1">
    <source>
        <dbReference type="ARBA" id="ARBA00038464"/>
    </source>
</evidence>
<evidence type="ECO:0000259" key="3">
    <source>
        <dbReference type="PROSITE" id="PS51043"/>
    </source>
</evidence>
<name>A0A564Z172_HYMDI</name>
<feature type="compositionally biased region" description="Polar residues" evidence="2">
    <location>
        <begin position="174"/>
        <end position="183"/>
    </location>
</feature>
<feature type="compositionally biased region" description="Pro residues" evidence="2">
    <location>
        <begin position="68"/>
        <end position="77"/>
    </location>
</feature>
<dbReference type="InterPro" id="IPR004177">
    <property type="entry name" value="DDHD_dom"/>
</dbReference>
<feature type="compositionally biased region" description="Polar residues" evidence="2">
    <location>
        <begin position="98"/>
        <end position="110"/>
    </location>
</feature>
<evidence type="ECO:0000313" key="5">
    <source>
        <dbReference type="Proteomes" id="UP000321570"/>
    </source>
</evidence>
<dbReference type="GO" id="GO:0004620">
    <property type="term" value="F:phospholipase activity"/>
    <property type="evidence" value="ECO:0007669"/>
    <property type="project" value="TreeGrafter"/>
</dbReference>
<proteinExistence type="inferred from homology"/>
<dbReference type="PANTHER" id="PTHR23509">
    <property type="entry name" value="PA-PL1 PHOSPHOLIPASE FAMILY"/>
    <property type="match status" value="1"/>
</dbReference>
<feature type="compositionally biased region" description="Polar residues" evidence="2">
    <location>
        <begin position="118"/>
        <end position="145"/>
    </location>
</feature>
<dbReference type="InterPro" id="IPR029058">
    <property type="entry name" value="AB_hydrolase_fold"/>
</dbReference>
<accession>A0A564Z172</accession>
<feature type="domain" description="DDHD" evidence="3">
    <location>
        <begin position="648"/>
        <end position="873"/>
    </location>
</feature>
<dbReference type="Pfam" id="PF23464">
    <property type="entry name" value="WWE_3"/>
    <property type="match status" value="1"/>
</dbReference>
<organism evidence="4 5">
    <name type="scientific">Hymenolepis diminuta</name>
    <name type="common">Rat tapeworm</name>
    <dbReference type="NCBI Taxonomy" id="6216"/>
    <lineage>
        <taxon>Eukaryota</taxon>
        <taxon>Metazoa</taxon>
        <taxon>Spiralia</taxon>
        <taxon>Lophotrochozoa</taxon>
        <taxon>Platyhelminthes</taxon>
        <taxon>Cestoda</taxon>
        <taxon>Eucestoda</taxon>
        <taxon>Cyclophyllidea</taxon>
        <taxon>Hymenolepididae</taxon>
        <taxon>Hymenolepis</taxon>
    </lineage>
</organism>
<feature type="region of interest" description="Disordered" evidence="2">
    <location>
        <begin position="561"/>
        <end position="590"/>
    </location>
</feature>
<gene>
    <name evidence="4" type="ORF">WMSIL1_LOCUS11179</name>
</gene>
<feature type="compositionally biased region" description="Low complexity" evidence="2">
    <location>
        <begin position="1"/>
        <end position="22"/>
    </location>
</feature>
<feature type="region of interest" description="Disordered" evidence="2">
    <location>
        <begin position="942"/>
        <end position="993"/>
    </location>
</feature>
<dbReference type="GO" id="GO:0046872">
    <property type="term" value="F:metal ion binding"/>
    <property type="evidence" value="ECO:0007669"/>
    <property type="project" value="InterPro"/>
</dbReference>
<protein>
    <recommendedName>
        <fullName evidence="3">DDHD domain-containing protein</fullName>
    </recommendedName>
</protein>
<feature type="compositionally biased region" description="Basic and acidic residues" evidence="2">
    <location>
        <begin position="980"/>
        <end position="993"/>
    </location>
</feature>
<evidence type="ECO:0000256" key="2">
    <source>
        <dbReference type="SAM" id="MobiDB-lite"/>
    </source>
</evidence>
<keyword evidence="5" id="KW-1185">Reference proteome</keyword>
<reference evidence="4 5" key="1">
    <citation type="submission" date="2019-07" db="EMBL/GenBank/DDBJ databases">
        <authorList>
            <person name="Jastrzebski P J."/>
            <person name="Paukszto L."/>
            <person name="Jastrzebski P J."/>
        </authorList>
    </citation>
    <scope>NUCLEOTIDE SEQUENCE [LARGE SCALE GENOMIC DNA]</scope>
    <source>
        <strain evidence="4 5">WMS-il1</strain>
    </source>
</reference>
<sequence>MNNNTNPLLPSSLSKVESSSSLTFNINQANLPSGPNLLPPSLVPPPVITGSKQNDCEQKNLPSSQFPGIPPPMPMPPIASVSSRPPGQIRSRYVLPPQLSQSPAPTSSETLPKPTPSQPETFSSMTVLSTPSFSNISGSSESAQRSTDTASSLSSTTIIPTPSYFNVDKPVESEQPSASSLPTMTVLPTPSYFNLSGSNQPQQQEVGSTDDTVSKVVYEAPSAHWFYSTKTTNHGIIWWPFSQADAQKLENASIATNLLSVKSISANAPNTAVSVRGGLYDVLLRDRVYKPVYWPADEEEAGEVRRVTWLYRPQNEQRVLPCSEAMCERLEENYRRVLEANSWGEQFLVTDEDAPSGQCTCIFHNSKLMLHYHKESESSSETYSDCAYLHRGLRDDLASQLPPSDERPIEHVVFVVHGIGSVYNMRGEGLISCVNDMRKTALGLFDSHFKDKPQQGRVEFLPVRWHSSLHSEEVGVNNRLKRVTLRSIPKLRSYTNETLTDILFYSSPKYCQHIVDTVAATIKQLRKLFLQRNPDYKGDFSVAGHSLGAVIVFDLLSHQRRTPSSTPSVKSTNGGADEDEWSLVDTSSNNGNGGNNNAYLINHLHMSTDLSEEQIRQVVNALTSTNKTLEVGAQSAGIGLPVVNYPQMGFAFSTCFLLGSPLALFLVARGVERLSSDFHLPTCQRCVNIFHPFDPVAYRLENLVMPEYRPCAVLMPHHAGRKRLHLELKDNIARVGADITSKFYQSLKSTWRSLQEFASAHTSSGTFKSSEDDATNMSEEEKDSEAIKRVLSRLADNVNARKLGHDFDYDEEEEEEVDQDLFPCQLNQGRRLDYVLQEAPLESLNDYLFALSSHAVYWDSQDCLLFMLNQLFDNADSAGIRGVTTPTNADAPVIPRGATDYDMLAATAAETSMVQHSISNPAFASNPILGSAFQPVQHLCPPSQTPMFNSSPAPSIASSHSQGGATTDLIDLSTTANRQTADDSKFVEVDLAP</sequence>
<comment type="similarity">
    <text evidence="1">Belongs to the PA-PLA1 family.</text>
</comment>
<feature type="compositionally biased region" description="Pro residues" evidence="2">
    <location>
        <begin position="37"/>
        <end position="47"/>
    </location>
</feature>
<feature type="compositionally biased region" description="Polar residues" evidence="2">
    <location>
        <begin position="562"/>
        <end position="574"/>
    </location>
</feature>
<dbReference type="Pfam" id="PF02862">
    <property type="entry name" value="DDHD"/>
    <property type="match status" value="1"/>
</dbReference>
<dbReference type="GO" id="GO:0030134">
    <property type="term" value="C:COPII-coated ER to Golgi transport vesicle"/>
    <property type="evidence" value="ECO:0007669"/>
    <property type="project" value="TreeGrafter"/>
</dbReference>
<dbReference type="InterPro" id="IPR057825">
    <property type="entry name" value="WWE_SEC23-DDH2"/>
</dbReference>
<dbReference type="AlphaFoldDB" id="A0A564Z172"/>